<keyword evidence="3" id="KW-1185">Reference proteome</keyword>
<gene>
    <name evidence="2" type="ORF">TTHERM_000703439</name>
</gene>
<name>W7X6G5_TETTS</name>
<reference evidence="3" key="1">
    <citation type="journal article" date="2006" name="PLoS Biol.">
        <title>Macronuclear genome sequence of the ciliate Tetrahymena thermophila, a model eukaryote.</title>
        <authorList>
            <person name="Eisen J.A."/>
            <person name="Coyne R.S."/>
            <person name="Wu M."/>
            <person name="Wu D."/>
            <person name="Thiagarajan M."/>
            <person name="Wortman J.R."/>
            <person name="Badger J.H."/>
            <person name="Ren Q."/>
            <person name="Amedeo P."/>
            <person name="Jones K.M."/>
            <person name="Tallon L.J."/>
            <person name="Delcher A.L."/>
            <person name="Salzberg S.L."/>
            <person name="Silva J.C."/>
            <person name="Haas B.J."/>
            <person name="Majoros W.H."/>
            <person name="Farzad M."/>
            <person name="Carlton J.M."/>
            <person name="Smith R.K. Jr."/>
            <person name="Garg J."/>
            <person name="Pearlman R.E."/>
            <person name="Karrer K.M."/>
            <person name="Sun L."/>
            <person name="Manning G."/>
            <person name="Elde N.C."/>
            <person name="Turkewitz A.P."/>
            <person name="Asai D.J."/>
            <person name="Wilkes D.E."/>
            <person name="Wang Y."/>
            <person name="Cai H."/>
            <person name="Collins K."/>
            <person name="Stewart B.A."/>
            <person name="Lee S.R."/>
            <person name="Wilamowska K."/>
            <person name="Weinberg Z."/>
            <person name="Ruzzo W.L."/>
            <person name="Wloga D."/>
            <person name="Gaertig J."/>
            <person name="Frankel J."/>
            <person name="Tsao C.-C."/>
            <person name="Gorovsky M.A."/>
            <person name="Keeling P.J."/>
            <person name="Waller R.F."/>
            <person name="Patron N.J."/>
            <person name="Cherry J.M."/>
            <person name="Stover N.A."/>
            <person name="Krieger C.J."/>
            <person name="del Toro C."/>
            <person name="Ryder H.F."/>
            <person name="Williamson S.C."/>
            <person name="Barbeau R.A."/>
            <person name="Hamilton E.P."/>
            <person name="Orias E."/>
        </authorList>
    </citation>
    <scope>NUCLEOTIDE SEQUENCE [LARGE SCALE GENOMIC DNA]</scope>
    <source>
        <strain evidence="3">SB210</strain>
    </source>
</reference>
<dbReference type="RefSeq" id="XP_012655508.1">
    <property type="nucleotide sequence ID" value="XM_012800054.1"/>
</dbReference>
<organism evidence="2 3">
    <name type="scientific">Tetrahymena thermophila (strain SB210)</name>
    <dbReference type="NCBI Taxonomy" id="312017"/>
    <lineage>
        <taxon>Eukaryota</taxon>
        <taxon>Sar</taxon>
        <taxon>Alveolata</taxon>
        <taxon>Ciliophora</taxon>
        <taxon>Intramacronucleata</taxon>
        <taxon>Oligohymenophorea</taxon>
        <taxon>Hymenostomatida</taxon>
        <taxon>Tetrahymenina</taxon>
        <taxon>Tetrahymenidae</taxon>
        <taxon>Tetrahymena</taxon>
    </lineage>
</organism>
<evidence type="ECO:0000313" key="2">
    <source>
        <dbReference type="EMBL" id="EWS71948.1"/>
    </source>
</evidence>
<evidence type="ECO:0000313" key="3">
    <source>
        <dbReference type="Proteomes" id="UP000009168"/>
    </source>
</evidence>
<dbReference type="GeneID" id="24440285"/>
<dbReference type="Proteomes" id="UP000009168">
    <property type="component" value="Unassembled WGS sequence"/>
</dbReference>
<feature type="transmembrane region" description="Helical" evidence="1">
    <location>
        <begin position="197"/>
        <end position="222"/>
    </location>
</feature>
<evidence type="ECO:0000256" key="1">
    <source>
        <dbReference type="SAM" id="Phobius"/>
    </source>
</evidence>
<sequence length="272" mass="31909">MQNKKFVDSSIQKFSQSISIVNIFFLNIGLKIKNLVFQIEIIRNELIYQTARNIVITSQSYGLSLTKICQIFLQTIQYDIFLFLINNKHCIHKYYYIQITKKSQRIYKQLINQQIIQIRSLFKLVFLKQSIIFQNINIIRLCSQTLSSYNQLCKIFLSALLAQNAEIDFSKLCNTLACGYLGTIIAIRVDFLASFRYIVSLVIKLKLLILIFNICIIIYKIVQISKFQNNKSFIIVAFLDYNNDNLELEQQKNIQANSLYLLIQNQFTMQED</sequence>
<protein>
    <submittedName>
        <fullName evidence="2">Transmembrane protein, putative</fullName>
    </submittedName>
</protein>
<dbReference type="EMBL" id="GG662460">
    <property type="protein sequence ID" value="EWS71948.1"/>
    <property type="molecule type" value="Genomic_DNA"/>
</dbReference>
<proteinExistence type="predicted"/>
<keyword evidence="1" id="KW-1133">Transmembrane helix</keyword>
<keyword evidence="1 2" id="KW-0812">Transmembrane</keyword>
<keyword evidence="1" id="KW-0472">Membrane</keyword>
<dbReference type="InParanoid" id="W7X6G5"/>
<dbReference type="AlphaFoldDB" id="W7X6G5"/>
<dbReference type="KEGG" id="tet:TTHERM_000703439"/>
<accession>W7X6G5</accession>